<dbReference type="SUPFAM" id="SSF46689">
    <property type="entry name" value="Homeodomain-like"/>
    <property type="match status" value="1"/>
</dbReference>
<reference evidence="4 5" key="1">
    <citation type="submission" date="2018-11" db="EMBL/GenBank/DDBJ databases">
        <title>Draft genome sequence of Cellulomonas takizawaensis strain TKZ-21.</title>
        <authorList>
            <person name="Yamamura H."/>
            <person name="Hayashi T."/>
            <person name="Hamada M."/>
            <person name="Serisawa Y."/>
            <person name="Matsuyama K."/>
            <person name="Nakagawa Y."/>
            <person name="Otoguro M."/>
            <person name="Yanagida F."/>
            <person name="Hayakawa M."/>
        </authorList>
    </citation>
    <scope>NUCLEOTIDE SEQUENCE [LARGE SCALE GENOMIC DNA]</scope>
    <source>
        <strain evidence="4 5">TKZ-21</strain>
    </source>
</reference>
<dbReference type="AlphaFoldDB" id="A0A401UWP6"/>
<dbReference type="InterPro" id="IPR009057">
    <property type="entry name" value="Homeodomain-like_sf"/>
</dbReference>
<dbReference type="InterPro" id="IPR036271">
    <property type="entry name" value="Tet_transcr_reg_TetR-rel_C_sf"/>
</dbReference>
<accession>A0A401UWP6</accession>
<dbReference type="GO" id="GO:0000976">
    <property type="term" value="F:transcription cis-regulatory region binding"/>
    <property type="evidence" value="ECO:0007669"/>
    <property type="project" value="TreeGrafter"/>
</dbReference>
<dbReference type="PANTHER" id="PTHR30055:SF226">
    <property type="entry name" value="HTH-TYPE TRANSCRIPTIONAL REGULATOR PKSA"/>
    <property type="match status" value="1"/>
</dbReference>
<dbReference type="SUPFAM" id="SSF48498">
    <property type="entry name" value="Tetracyclin repressor-like, C-terminal domain"/>
    <property type="match status" value="1"/>
</dbReference>
<evidence type="ECO:0000313" key="5">
    <source>
        <dbReference type="Proteomes" id="UP000288246"/>
    </source>
</evidence>
<dbReference type="RefSeq" id="WP_124341651.1">
    <property type="nucleotide sequence ID" value="NZ_BHYL01000050.1"/>
</dbReference>
<dbReference type="Proteomes" id="UP000288246">
    <property type="component" value="Unassembled WGS sequence"/>
</dbReference>
<dbReference type="EMBL" id="BHYL01000050">
    <property type="protein sequence ID" value="GCD19109.1"/>
    <property type="molecule type" value="Genomic_DNA"/>
</dbReference>
<dbReference type="InterPro" id="IPR050109">
    <property type="entry name" value="HTH-type_TetR-like_transc_reg"/>
</dbReference>
<protein>
    <submittedName>
        <fullName evidence="4">Putative transcriptional regulator, TetR family protein</fullName>
    </submittedName>
</protein>
<name>A0A401UWP6_9CELL</name>
<dbReference type="GO" id="GO:0003700">
    <property type="term" value="F:DNA-binding transcription factor activity"/>
    <property type="evidence" value="ECO:0007669"/>
    <property type="project" value="TreeGrafter"/>
</dbReference>
<keyword evidence="5" id="KW-1185">Reference proteome</keyword>
<organism evidence="4 5">
    <name type="scientific">Cellulomonas algicola</name>
    <dbReference type="NCBI Taxonomy" id="2071633"/>
    <lineage>
        <taxon>Bacteria</taxon>
        <taxon>Bacillati</taxon>
        <taxon>Actinomycetota</taxon>
        <taxon>Actinomycetes</taxon>
        <taxon>Micrococcales</taxon>
        <taxon>Cellulomonadaceae</taxon>
        <taxon>Cellulomonas</taxon>
    </lineage>
</organism>
<sequence>MNRLPVAERREQLIEAALTVASRDGIDAATVRAIAAEAGVSLGVVHYCFQDKDELLRSMAHAITAQNLARSLDDLPEGADVAVIVGAVLDALWDTIASARGPQLLSYELTTSSLRHAELNQVAIEQYRGQWSAAEQVLELVEKAAHVGWTVPRAHVARAVVAVVDGFSLAWLVDGDSEAARRGLQGFGQYLATMAVPVELAPEALDHGLPPGASARADQQTTA</sequence>
<proteinExistence type="predicted"/>
<evidence type="ECO:0000256" key="2">
    <source>
        <dbReference type="PROSITE-ProRule" id="PRU00335"/>
    </source>
</evidence>
<dbReference type="PROSITE" id="PS50977">
    <property type="entry name" value="HTH_TETR_2"/>
    <property type="match status" value="1"/>
</dbReference>
<dbReference type="Pfam" id="PF00440">
    <property type="entry name" value="TetR_N"/>
    <property type="match status" value="1"/>
</dbReference>
<dbReference type="InterPro" id="IPR001647">
    <property type="entry name" value="HTH_TetR"/>
</dbReference>
<dbReference type="OrthoDB" id="5242433at2"/>
<comment type="caution">
    <text evidence="4">The sequence shown here is derived from an EMBL/GenBank/DDBJ whole genome shotgun (WGS) entry which is preliminary data.</text>
</comment>
<gene>
    <name evidence="4" type="ORF">CTKZ_06710</name>
</gene>
<evidence type="ECO:0000313" key="4">
    <source>
        <dbReference type="EMBL" id="GCD19109.1"/>
    </source>
</evidence>
<evidence type="ECO:0000259" key="3">
    <source>
        <dbReference type="PROSITE" id="PS50977"/>
    </source>
</evidence>
<dbReference type="PRINTS" id="PR00455">
    <property type="entry name" value="HTHTETR"/>
</dbReference>
<keyword evidence="1 2" id="KW-0238">DNA-binding</keyword>
<feature type="domain" description="HTH tetR-type" evidence="3">
    <location>
        <begin position="7"/>
        <end position="67"/>
    </location>
</feature>
<feature type="DNA-binding region" description="H-T-H motif" evidence="2">
    <location>
        <begin position="30"/>
        <end position="49"/>
    </location>
</feature>
<dbReference type="Gene3D" id="1.10.357.10">
    <property type="entry name" value="Tetracycline Repressor, domain 2"/>
    <property type="match status" value="1"/>
</dbReference>
<evidence type="ECO:0000256" key="1">
    <source>
        <dbReference type="ARBA" id="ARBA00023125"/>
    </source>
</evidence>
<dbReference type="PANTHER" id="PTHR30055">
    <property type="entry name" value="HTH-TYPE TRANSCRIPTIONAL REGULATOR RUTR"/>
    <property type="match status" value="1"/>
</dbReference>